<proteinExistence type="predicted"/>
<dbReference type="AlphaFoldDB" id="A0A5B7IRE2"/>
<keyword evidence="2" id="KW-1185">Reference proteome</keyword>
<sequence length="54" mass="5972">MLYIPTDPHLPSNTSLTCAPFILSTHFFHFCPHFPSPSSPKPPSQYHGDGFSAL</sequence>
<gene>
    <name evidence="1" type="ORF">E2C01_079424</name>
</gene>
<protein>
    <submittedName>
        <fullName evidence="1">Uncharacterized protein</fullName>
    </submittedName>
</protein>
<dbReference type="EMBL" id="VSRR010066101">
    <property type="protein sequence ID" value="MPC84679.1"/>
    <property type="molecule type" value="Genomic_DNA"/>
</dbReference>
<organism evidence="1 2">
    <name type="scientific">Portunus trituberculatus</name>
    <name type="common">Swimming crab</name>
    <name type="synonym">Neptunus trituberculatus</name>
    <dbReference type="NCBI Taxonomy" id="210409"/>
    <lineage>
        <taxon>Eukaryota</taxon>
        <taxon>Metazoa</taxon>
        <taxon>Ecdysozoa</taxon>
        <taxon>Arthropoda</taxon>
        <taxon>Crustacea</taxon>
        <taxon>Multicrustacea</taxon>
        <taxon>Malacostraca</taxon>
        <taxon>Eumalacostraca</taxon>
        <taxon>Eucarida</taxon>
        <taxon>Decapoda</taxon>
        <taxon>Pleocyemata</taxon>
        <taxon>Brachyura</taxon>
        <taxon>Eubrachyura</taxon>
        <taxon>Portunoidea</taxon>
        <taxon>Portunidae</taxon>
        <taxon>Portuninae</taxon>
        <taxon>Portunus</taxon>
    </lineage>
</organism>
<name>A0A5B7IRE2_PORTR</name>
<comment type="caution">
    <text evidence="1">The sequence shown here is derived from an EMBL/GenBank/DDBJ whole genome shotgun (WGS) entry which is preliminary data.</text>
</comment>
<reference evidence="1 2" key="1">
    <citation type="submission" date="2019-05" db="EMBL/GenBank/DDBJ databases">
        <title>Another draft genome of Portunus trituberculatus and its Hox gene families provides insights of decapod evolution.</title>
        <authorList>
            <person name="Jeong J.-H."/>
            <person name="Song I."/>
            <person name="Kim S."/>
            <person name="Choi T."/>
            <person name="Kim D."/>
            <person name="Ryu S."/>
            <person name="Kim W."/>
        </authorList>
    </citation>
    <scope>NUCLEOTIDE SEQUENCE [LARGE SCALE GENOMIC DNA]</scope>
    <source>
        <tissue evidence="1">Muscle</tissue>
    </source>
</reference>
<evidence type="ECO:0000313" key="1">
    <source>
        <dbReference type="EMBL" id="MPC84679.1"/>
    </source>
</evidence>
<evidence type="ECO:0000313" key="2">
    <source>
        <dbReference type="Proteomes" id="UP000324222"/>
    </source>
</evidence>
<accession>A0A5B7IRE2</accession>
<dbReference type="Proteomes" id="UP000324222">
    <property type="component" value="Unassembled WGS sequence"/>
</dbReference>